<evidence type="ECO:0000313" key="1">
    <source>
        <dbReference type="EMBL" id="JAH71904.1"/>
    </source>
</evidence>
<dbReference type="EMBL" id="GBXM01036673">
    <property type="protein sequence ID" value="JAH71904.1"/>
    <property type="molecule type" value="Transcribed_RNA"/>
</dbReference>
<name>A0A0E9V199_ANGAN</name>
<reference evidence="1" key="2">
    <citation type="journal article" date="2015" name="Fish Shellfish Immunol.">
        <title>Early steps in the European eel (Anguilla anguilla)-Vibrio vulnificus interaction in the gills: Role of the RtxA13 toxin.</title>
        <authorList>
            <person name="Callol A."/>
            <person name="Pajuelo D."/>
            <person name="Ebbesson L."/>
            <person name="Teles M."/>
            <person name="MacKenzie S."/>
            <person name="Amaro C."/>
        </authorList>
    </citation>
    <scope>NUCLEOTIDE SEQUENCE</scope>
</reference>
<accession>A0A0E9V199</accession>
<reference evidence="1" key="1">
    <citation type="submission" date="2014-11" db="EMBL/GenBank/DDBJ databases">
        <authorList>
            <person name="Amaro Gonzalez C."/>
        </authorList>
    </citation>
    <scope>NUCLEOTIDE SEQUENCE</scope>
</reference>
<dbReference type="AlphaFoldDB" id="A0A0E9V199"/>
<organism evidence="1">
    <name type="scientific">Anguilla anguilla</name>
    <name type="common">European freshwater eel</name>
    <name type="synonym">Muraena anguilla</name>
    <dbReference type="NCBI Taxonomy" id="7936"/>
    <lineage>
        <taxon>Eukaryota</taxon>
        <taxon>Metazoa</taxon>
        <taxon>Chordata</taxon>
        <taxon>Craniata</taxon>
        <taxon>Vertebrata</taxon>
        <taxon>Euteleostomi</taxon>
        <taxon>Actinopterygii</taxon>
        <taxon>Neopterygii</taxon>
        <taxon>Teleostei</taxon>
        <taxon>Anguilliformes</taxon>
        <taxon>Anguillidae</taxon>
        <taxon>Anguilla</taxon>
    </lineage>
</organism>
<sequence length="26" mass="2755">MPDYVITKIAAGRLVTGAFGFIDVTV</sequence>
<protein>
    <submittedName>
        <fullName evidence="1">Uncharacterized protein</fullName>
    </submittedName>
</protein>
<proteinExistence type="predicted"/>